<keyword evidence="6" id="KW-1185">Reference proteome</keyword>
<keyword evidence="1" id="KW-0677">Repeat</keyword>
<feature type="chain" id="PRO_5044890256" description="Coadhesin-like" evidence="4">
    <location>
        <begin position="25"/>
        <end position="304"/>
    </location>
</feature>
<feature type="non-terminal residue" evidence="5">
    <location>
        <position position="304"/>
    </location>
</feature>
<proteinExistence type="predicted"/>
<dbReference type="Gene3D" id="2.20.100.10">
    <property type="entry name" value="Thrombospondin type-1 (TSP1) repeat"/>
    <property type="match status" value="3"/>
</dbReference>
<dbReference type="InterPro" id="IPR052065">
    <property type="entry name" value="Compl_asym_regulator"/>
</dbReference>
<evidence type="ECO:0000256" key="3">
    <source>
        <dbReference type="SAM" id="MobiDB-lite"/>
    </source>
</evidence>
<comment type="caution">
    <text evidence="5">The sequence shown here is derived from an EMBL/GenBank/DDBJ whole genome shotgun (WGS) entry which is preliminary data.</text>
</comment>
<dbReference type="Proteomes" id="UP001519460">
    <property type="component" value="Unassembled WGS sequence"/>
</dbReference>
<reference evidence="5 6" key="1">
    <citation type="journal article" date="2023" name="Sci. Data">
        <title>Genome assembly of the Korean intertidal mud-creeper Batillaria attramentaria.</title>
        <authorList>
            <person name="Patra A.K."/>
            <person name="Ho P.T."/>
            <person name="Jun S."/>
            <person name="Lee S.J."/>
            <person name="Kim Y."/>
            <person name="Won Y.J."/>
        </authorList>
    </citation>
    <scope>NUCLEOTIDE SEQUENCE [LARGE SCALE GENOMIC DNA]</scope>
    <source>
        <strain evidence="5">Wonlab-2016</strain>
    </source>
</reference>
<evidence type="ECO:0000313" key="5">
    <source>
        <dbReference type="EMBL" id="KAK7505107.1"/>
    </source>
</evidence>
<dbReference type="InterPro" id="IPR036383">
    <property type="entry name" value="TSP1_rpt_sf"/>
</dbReference>
<feature type="region of interest" description="Disordered" evidence="3">
    <location>
        <begin position="280"/>
        <end position="304"/>
    </location>
</feature>
<dbReference type="Pfam" id="PF00090">
    <property type="entry name" value="TSP_1"/>
    <property type="match status" value="3"/>
</dbReference>
<keyword evidence="4" id="KW-0732">Signal</keyword>
<dbReference type="PANTHER" id="PTHR22906">
    <property type="entry name" value="PROPERDIN"/>
    <property type="match status" value="1"/>
</dbReference>
<dbReference type="SUPFAM" id="SSF82895">
    <property type="entry name" value="TSP-1 type 1 repeat"/>
    <property type="match status" value="3"/>
</dbReference>
<sequence length="304" mass="32390">MKTVILIAVVAAVLLACIPRFASCTTYSAYTCGYTCPRRNGGWSSWRASSYGSCSRTCGGGTRYVTDVRYCNNPTPLYGGSSCYGSSTRRRILSCNTRTCPPREFNQMIFLLDMVPGLRGGRPQPEAALAHAQSGIARWLTLVPAATRALRMAGGRVAGTEPEHDSRIVTPMPAHVTVNGAWSPWGPAVKGCCSATCGNGTRNITFTRTCTNPAPSNRGRTCTGLSSKVQTEACNLDPCPVDGGWSAFAVKMTFPCSVTCGNGTKIVKKTRECNNPVPQNGGAHCKGKSKKQVTRPCKSKPCPC</sequence>
<keyword evidence="2" id="KW-1015">Disulfide bond</keyword>
<feature type="signal peptide" evidence="4">
    <location>
        <begin position="1"/>
        <end position="24"/>
    </location>
</feature>
<evidence type="ECO:0000256" key="2">
    <source>
        <dbReference type="ARBA" id="ARBA00023157"/>
    </source>
</evidence>
<dbReference type="PROSITE" id="PS51257">
    <property type="entry name" value="PROKAR_LIPOPROTEIN"/>
    <property type="match status" value="1"/>
</dbReference>
<evidence type="ECO:0000256" key="4">
    <source>
        <dbReference type="SAM" id="SignalP"/>
    </source>
</evidence>
<evidence type="ECO:0008006" key="7">
    <source>
        <dbReference type="Google" id="ProtNLM"/>
    </source>
</evidence>
<protein>
    <recommendedName>
        <fullName evidence="7">Coadhesin-like</fullName>
    </recommendedName>
</protein>
<dbReference type="PROSITE" id="PS50092">
    <property type="entry name" value="TSP1"/>
    <property type="match status" value="3"/>
</dbReference>
<dbReference type="SMART" id="SM00209">
    <property type="entry name" value="TSP1"/>
    <property type="match status" value="3"/>
</dbReference>
<dbReference type="AlphaFoldDB" id="A0ABD0M1K5"/>
<dbReference type="EMBL" id="JACVVK020000012">
    <property type="protein sequence ID" value="KAK7505107.1"/>
    <property type="molecule type" value="Genomic_DNA"/>
</dbReference>
<dbReference type="InterPro" id="IPR000884">
    <property type="entry name" value="TSP1_rpt"/>
</dbReference>
<gene>
    <name evidence="5" type="ORF">BaRGS_00003677</name>
</gene>
<accession>A0ABD0M1K5</accession>
<evidence type="ECO:0000256" key="1">
    <source>
        <dbReference type="ARBA" id="ARBA00022737"/>
    </source>
</evidence>
<dbReference type="PANTHER" id="PTHR22906:SF21">
    <property type="entry name" value="SEMA DOMAIN-CONTAINING PROTEIN"/>
    <property type="match status" value="1"/>
</dbReference>
<evidence type="ECO:0000313" key="6">
    <source>
        <dbReference type="Proteomes" id="UP001519460"/>
    </source>
</evidence>
<organism evidence="5 6">
    <name type="scientific">Batillaria attramentaria</name>
    <dbReference type="NCBI Taxonomy" id="370345"/>
    <lineage>
        <taxon>Eukaryota</taxon>
        <taxon>Metazoa</taxon>
        <taxon>Spiralia</taxon>
        <taxon>Lophotrochozoa</taxon>
        <taxon>Mollusca</taxon>
        <taxon>Gastropoda</taxon>
        <taxon>Caenogastropoda</taxon>
        <taxon>Sorbeoconcha</taxon>
        <taxon>Cerithioidea</taxon>
        <taxon>Batillariidae</taxon>
        <taxon>Batillaria</taxon>
    </lineage>
</organism>
<name>A0ABD0M1K5_9CAEN</name>